<name>A0ABN3D639_9MICO</name>
<comment type="caution">
    <text evidence="2">The sequence shown here is derived from an EMBL/GenBank/DDBJ whole genome shotgun (WGS) entry which is preliminary data.</text>
</comment>
<evidence type="ECO:0000256" key="1">
    <source>
        <dbReference type="HAMAP-Rule" id="MF_00691"/>
    </source>
</evidence>
<accession>A0ABN3D639</accession>
<keyword evidence="1" id="KW-0547">Nucleotide-binding</keyword>
<evidence type="ECO:0000313" key="3">
    <source>
        <dbReference type="Proteomes" id="UP001500929"/>
    </source>
</evidence>
<reference evidence="2 3" key="1">
    <citation type="journal article" date="2019" name="Int. J. Syst. Evol. Microbiol.">
        <title>The Global Catalogue of Microorganisms (GCM) 10K type strain sequencing project: providing services to taxonomists for standard genome sequencing and annotation.</title>
        <authorList>
            <consortium name="The Broad Institute Genomics Platform"/>
            <consortium name="The Broad Institute Genome Sequencing Center for Infectious Disease"/>
            <person name="Wu L."/>
            <person name="Ma J."/>
        </authorList>
    </citation>
    <scope>NUCLEOTIDE SEQUENCE [LARGE SCALE GENOMIC DNA]</scope>
    <source>
        <strain evidence="2 3">JCM 16117</strain>
    </source>
</reference>
<sequence length="255" mass="26614">MTAVSIDLNADLGESYGAWTLGDDRSMLGLVSSANVACGFHAGDPSGLLATLRLAAAHRVSVGAQVSYPDLRGFGRRDLDLPAVDLTADVVYQIGALQALARAAGTHVGYVKPHGALYNRIVHDEQQAAAVVEALVSLDPSLALVGLPDSEVGRLAEAEGLRFVPEAFADRAYTPEGTLVPRSEPGAVLHDPVEIGERMRRLALEGVVIASDGSKIALTAETVCVHGDTPGAVQIARHVRDELLDAGLTIAPFVA</sequence>
<dbReference type="Pfam" id="PF03746">
    <property type="entry name" value="LamB_YcsF"/>
    <property type="match status" value="1"/>
</dbReference>
<dbReference type="InterPro" id="IPR011330">
    <property type="entry name" value="Glyco_hydro/deAcase_b/a-brl"/>
</dbReference>
<dbReference type="CDD" id="cd10787">
    <property type="entry name" value="LamB_YcsF_like"/>
    <property type="match status" value="1"/>
</dbReference>
<dbReference type="InterPro" id="IPR005501">
    <property type="entry name" value="LamB/YcsF/PxpA-like"/>
</dbReference>
<comment type="subunit">
    <text evidence="1">Forms a complex composed of PxpA, PxpB and PxpC.</text>
</comment>
<keyword evidence="3" id="KW-1185">Reference proteome</keyword>
<dbReference type="Proteomes" id="UP001500929">
    <property type="component" value="Unassembled WGS sequence"/>
</dbReference>
<dbReference type="Gene3D" id="3.20.20.370">
    <property type="entry name" value="Glycoside hydrolase/deacetylase"/>
    <property type="match status" value="1"/>
</dbReference>
<evidence type="ECO:0000313" key="2">
    <source>
        <dbReference type="EMBL" id="GAA2221653.1"/>
    </source>
</evidence>
<dbReference type="HAMAP" id="MF_00691">
    <property type="entry name" value="PxpA"/>
    <property type="match status" value="1"/>
</dbReference>
<dbReference type="PANTHER" id="PTHR30292">
    <property type="entry name" value="UNCHARACTERIZED PROTEIN YBGL-RELATED"/>
    <property type="match status" value="1"/>
</dbReference>
<gene>
    <name evidence="1" type="primary">pxpA</name>
    <name evidence="2" type="ORF">GCM10009851_00100</name>
</gene>
<proteinExistence type="inferred from homology"/>
<keyword evidence="1" id="KW-0378">Hydrolase</keyword>
<dbReference type="NCBIfam" id="NF003816">
    <property type="entry name" value="PRK05406.1-5"/>
    <property type="match status" value="1"/>
</dbReference>
<dbReference type="RefSeq" id="WP_259478031.1">
    <property type="nucleotide sequence ID" value="NZ_BAAAQY010000001.1"/>
</dbReference>
<comment type="catalytic activity">
    <reaction evidence="1">
        <text>5-oxo-L-proline + ATP + 2 H2O = L-glutamate + ADP + phosphate + H(+)</text>
        <dbReference type="Rhea" id="RHEA:10348"/>
        <dbReference type="ChEBI" id="CHEBI:15377"/>
        <dbReference type="ChEBI" id="CHEBI:15378"/>
        <dbReference type="ChEBI" id="CHEBI:29985"/>
        <dbReference type="ChEBI" id="CHEBI:30616"/>
        <dbReference type="ChEBI" id="CHEBI:43474"/>
        <dbReference type="ChEBI" id="CHEBI:58402"/>
        <dbReference type="ChEBI" id="CHEBI:456216"/>
        <dbReference type="EC" id="3.5.2.9"/>
    </reaction>
</comment>
<comment type="similarity">
    <text evidence="1">Belongs to the LamB/PxpA family.</text>
</comment>
<dbReference type="SUPFAM" id="SSF88713">
    <property type="entry name" value="Glycoside hydrolase/deacetylase"/>
    <property type="match status" value="1"/>
</dbReference>
<protein>
    <recommendedName>
        <fullName evidence="1">5-oxoprolinase subunit A</fullName>
        <shortName evidence="1">5-OPase subunit A</shortName>
        <ecNumber evidence="1">3.5.2.9</ecNumber>
    </recommendedName>
    <alternativeName>
        <fullName evidence="1">5-oxoprolinase (ATP-hydrolyzing) subunit A</fullName>
    </alternativeName>
</protein>
<comment type="function">
    <text evidence="1">Catalyzes the cleavage of 5-oxoproline to form L-glutamate coupled to the hydrolysis of ATP to ADP and inorganic phosphate.</text>
</comment>
<dbReference type="PANTHER" id="PTHR30292:SF0">
    <property type="entry name" value="5-OXOPROLINASE SUBUNIT A"/>
    <property type="match status" value="1"/>
</dbReference>
<dbReference type="EMBL" id="BAAAQY010000001">
    <property type="protein sequence ID" value="GAA2221653.1"/>
    <property type="molecule type" value="Genomic_DNA"/>
</dbReference>
<keyword evidence="1" id="KW-0067">ATP-binding</keyword>
<organism evidence="2 3">
    <name type="scientific">Herbiconiux moechotypicola</name>
    <dbReference type="NCBI Taxonomy" id="637393"/>
    <lineage>
        <taxon>Bacteria</taxon>
        <taxon>Bacillati</taxon>
        <taxon>Actinomycetota</taxon>
        <taxon>Actinomycetes</taxon>
        <taxon>Micrococcales</taxon>
        <taxon>Microbacteriaceae</taxon>
        <taxon>Herbiconiux</taxon>
    </lineage>
</organism>
<dbReference type="NCBIfam" id="NF003814">
    <property type="entry name" value="PRK05406.1-3"/>
    <property type="match status" value="1"/>
</dbReference>
<dbReference type="EC" id="3.5.2.9" evidence="1"/>